<proteinExistence type="predicted"/>
<name>A0A7J5ZNV3_AMEME</name>
<evidence type="ECO:0000256" key="2">
    <source>
        <dbReference type="SAM" id="MobiDB-lite"/>
    </source>
</evidence>
<comment type="caution">
    <text evidence="5">The sequence shown here is derived from an EMBL/GenBank/DDBJ whole genome shotgun (WGS) entry which is preliminary data.</text>
</comment>
<organism evidence="5 6">
    <name type="scientific">Ameiurus melas</name>
    <name type="common">Black bullhead</name>
    <name type="synonym">Silurus melas</name>
    <dbReference type="NCBI Taxonomy" id="219545"/>
    <lineage>
        <taxon>Eukaryota</taxon>
        <taxon>Metazoa</taxon>
        <taxon>Chordata</taxon>
        <taxon>Craniata</taxon>
        <taxon>Vertebrata</taxon>
        <taxon>Euteleostomi</taxon>
        <taxon>Actinopterygii</taxon>
        <taxon>Neopterygii</taxon>
        <taxon>Teleostei</taxon>
        <taxon>Ostariophysi</taxon>
        <taxon>Siluriformes</taxon>
        <taxon>Ictaluridae</taxon>
        <taxon>Ameiurus</taxon>
    </lineage>
</organism>
<evidence type="ECO:0000256" key="1">
    <source>
        <dbReference type="SAM" id="Coils"/>
    </source>
</evidence>
<dbReference type="PANTHER" id="PTHR18853">
    <property type="entry name" value="FORKHEAD-ASSOCIATED DOMAIN-CONTAINING PROTEIN 1-RELATED"/>
    <property type="match status" value="1"/>
</dbReference>
<dbReference type="Pfam" id="PF00498">
    <property type="entry name" value="FHA"/>
    <property type="match status" value="1"/>
</dbReference>
<feature type="coiled-coil region" evidence="1">
    <location>
        <begin position="385"/>
        <end position="440"/>
    </location>
</feature>
<dbReference type="Proteomes" id="UP000593565">
    <property type="component" value="Unassembled WGS sequence"/>
</dbReference>
<feature type="compositionally biased region" description="Polar residues" evidence="2">
    <location>
        <begin position="170"/>
        <end position="186"/>
    </location>
</feature>
<dbReference type="EMBL" id="JAAGNN010000025">
    <property type="protein sequence ID" value="KAF4072342.1"/>
    <property type="molecule type" value="Genomic_DNA"/>
</dbReference>
<dbReference type="SMART" id="SM00240">
    <property type="entry name" value="FHA"/>
    <property type="match status" value="1"/>
</dbReference>
<evidence type="ECO:0000313" key="5">
    <source>
        <dbReference type="EMBL" id="KAF4072342.1"/>
    </source>
</evidence>
<keyword evidence="1" id="KW-0175">Coiled coil</keyword>
<dbReference type="PROSITE" id="PS50006">
    <property type="entry name" value="FHA_DOMAIN"/>
    <property type="match status" value="1"/>
</dbReference>
<feature type="compositionally biased region" description="Basic and acidic residues" evidence="2">
    <location>
        <begin position="1214"/>
        <end position="1232"/>
    </location>
</feature>
<sequence length="1255" mass="143565">MRCLKLHKSISAEVYLCVLLIILAFKMRGYLKTLNWIFKLQPKSTTVGKHRDSDLCLQNGGVDEHHATIEWNEMERCYVLNDLNSAHGTYVNDCHIHNVAVRLTPGDEIHFGYGGSAYKLLVDPADPLPVLPIQSSTSPAGVRSRALSSSVTPHPPRRPRPVSAGAKRSSLGTNVQEYSGSSHKPGSYASTIGRGLVFRNASMSQSCLNMQDLLQDKEERWARCREEQSSVLASQGEAQRKECMISALREEVSALRLQLSLSNQNEPDISHNLHNLTRGVEEKKEEIQQLKDQMLEMQVRSGEHNGQAVAERDQRISNLKKQLDKLKSENSKSAALINNTQKDLLAQEKQALKLAGEVDNLRKDARHKDAQLSNMANKLSKLKEIEKHQEEFLAREKEVESLKKTVEQMEITLREKQREMKQQNTERDLLKHRLDQKTQEQICLQSEMSKLKLMQQKTLQREQKAQSELKHTQTRLENICSQIMKHVLITSETVSEQEILNRLSKLRNQKEVLNSRVQELEQQLREHNENQRVVEEDTGKLKARLAEYQSNVQNVYLVDAMQRQISALQDENVCPAVSWVQTHTLSILTSLHTLLQDTADTLLAMGVEVSEKTGGVSGAVKTLCQQHHEIQSQLRRLQAKMEDNVKLQLEKMSTDLEAVRKAEAVLRLEMETQELKWHTSLEEAEKRVIELKERVREVELQEEQWRKKVKEEEVREDECRRRVEEALQRGAEQERERTRVEIEEYKEQVRQHSHTIVAFEEQMSSATQKAREMQEERDSLTQQLTEAFNKMEDLKQSVSSEQQQLKQTVTSLRASLGVSQQEVVRQGEVTASLSRDLAHAHNCLSDLTGELSEQQKMELETHKALVVDQRMQLSMLTQKLTVTIEMLEQKEEELKTLREKLVRTETDLKRERTEYVGLPPLTSPHTKDVAIMVSPSHVPNQVSKRKGCRQEEMVCQGQQTLNAMKGRISAVEHKRPCKVLAQQREPMRQDQKKLVQMKAQRLKRSAAKRDFFSSVSGFAFPEALSEAALERTARLDLSDALELSETTYVDLARAICEALELSEGQLSGCIPLKHLPPGEREHMALLRQEDLELLQSRLALQNSQSQNKDLLLQESQKEIQTLRNSQAVGQQLQIELDNVRSELATLQLESSTLRQTLEDTQTQLQHYSNRKSTVPNIDKMEGRSRRIGHHDCIPDNNFGKVAVTKRSRKPVKKQRAEGEKDAPRNEHEEQESRNMAAPIASVAQHKQNSTLTEAH</sequence>
<dbReference type="SUPFAM" id="SSF49879">
    <property type="entry name" value="SMAD/FHA domain"/>
    <property type="match status" value="1"/>
</dbReference>
<evidence type="ECO:0000256" key="3">
    <source>
        <dbReference type="SAM" id="Phobius"/>
    </source>
</evidence>
<accession>A0A7J5ZNV3</accession>
<feature type="region of interest" description="Disordered" evidence="2">
    <location>
        <begin position="132"/>
        <end position="186"/>
    </location>
</feature>
<reference evidence="5 6" key="1">
    <citation type="submission" date="2020-02" db="EMBL/GenBank/DDBJ databases">
        <title>A chromosome-scale genome assembly of the black bullhead catfish (Ameiurus melas).</title>
        <authorList>
            <person name="Wen M."/>
            <person name="Zham M."/>
            <person name="Cabau C."/>
            <person name="Klopp C."/>
            <person name="Donnadieu C."/>
            <person name="Roques C."/>
            <person name="Bouchez O."/>
            <person name="Lampietro C."/>
            <person name="Jouanno E."/>
            <person name="Herpin A."/>
            <person name="Louis A."/>
            <person name="Berthelot C."/>
            <person name="Parey E."/>
            <person name="Roest-Crollius H."/>
            <person name="Braasch I."/>
            <person name="Postlethwait J."/>
            <person name="Robinson-Rechavi M."/>
            <person name="Echchiki A."/>
            <person name="Begum T."/>
            <person name="Montfort J."/>
            <person name="Schartl M."/>
            <person name="Bobe J."/>
            <person name="Guiguen Y."/>
        </authorList>
    </citation>
    <scope>NUCLEOTIDE SEQUENCE [LARGE SCALE GENOMIC DNA]</scope>
    <source>
        <strain evidence="5">M_S1</strain>
        <tissue evidence="5">Blood</tissue>
    </source>
</reference>
<feature type="transmembrane region" description="Helical" evidence="3">
    <location>
        <begin position="12"/>
        <end position="31"/>
    </location>
</feature>
<feature type="compositionally biased region" description="Basic residues" evidence="2">
    <location>
        <begin position="1203"/>
        <end position="1213"/>
    </location>
</feature>
<dbReference type="InterPro" id="IPR000253">
    <property type="entry name" value="FHA_dom"/>
</dbReference>
<dbReference type="InterPro" id="IPR052642">
    <property type="entry name" value="CC-FHA_domain"/>
</dbReference>
<dbReference type="PANTHER" id="PTHR18853:SF7">
    <property type="entry name" value="FORKHEAD-ASSOCIATED DOMAIN-CONTAINING PROTEIN 1"/>
    <property type="match status" value="1"/>
</dbReference>
<protein>
    <recommendedName>
        <fullName evidence="4">FHA domain-containing protein</fullName>
    </recommendedName>
</protein>
<feature type="coiled-coil region" evidence="1">
    <location>
        <begin position="238"/>
        <end position="336"/>
    </location>
</feature>
<feature type="coiled-coil region" evidence="1">
    <location>
        <begin position="681"/>
        <end position="804"/>
    </location>
</feature>
<dbReference type="CDD" id="cd22700">
    <property type="entry name" value="FHA_FHAD1"/>
    <property type="match status" value="1"/>
</dbReference>
<feature type="compositionally biased region" description="Polar residues" evidence="2">
    <location>
        <begin position="1244"/>
        <end position="1255"/>
    </location>
</feature>
<keyword evidence="3" id="KW-0812">Transmembrane</keyword>
<feature type="coiled-coil region" evidence="1">
    <location>
        <begin position="496"/>
        <end position="537"/>
    </location>
</feature>
<dbReference type="AlphaFoldDB" id="A0A7J5ZNV3"/>
<gene>
    <name evidence="5" type="ORF">AMELA_G00261980</name>
</gene>
<feature type="coiled-coil region" evidence="1">
    <location>
        <begin position="880"/>
        <end position="914"/>
    </location>
</feature>
<feature type="domain" description="FHA" evidence="4">
    <location>
        <begin position="45"/>
        <end position="96"/>
    </location>
</feature>
<keyword evidence="6" id="KW-1185">Reference proteome</keyword>
<dbReference type="Gene3D" id="2.60.200.20">
    <property type="match status" value="1"/>
</dbReference>
<feature type="region of interest" description="Disordered" evidence="2">
    <location>
        <begin position="1186"/>
        <end position="1255"/>
    </location>
</feature>
<keyword evidence="3" id="KW-0472">Membrane</keyword>
<feature type="coiled-coil region" evidence="1">
    <location>
        <begin position="1129"/>
        <end position="1163"/>
    </location>
</feature>
<evidence type="ECO:0000259" key="4">
    <source>
        <dbReference type="PROSITE" id="PS50006"/>
    </source>
</evidence>
<evidence type="ECO:0000313" key="6">
    <source>
        <dbReference type="Proteomes" id="UP000593565"/>
    </source>
</evidence>
<dbReference type="InterPro" id="IPR008984">
    <property type="entry name" value="SMAD_FHA_dom_sf"/>
</dbReference>
<keyword evidence="3" id="KW-1133">Transmembrane helix</keyword>